<keyword evidence="2" id="KW-1185">Reference proteome</keyword>
<dbReference type="HOGENOM" id="CLU_042088_3_0_9"/>
<dbReference type="PIRSF" id="PIRSF001439">
    <property type="entry name" value="CryM"/>
    <property type="match status" value="1"/>
</dbReference>
<accession>A0A075R355</accession>
<organism evidence="1 2">
    <name type="scientific">Brevibacillus laterosporus LMG 15441</name>
    <dbReference type="NCBI Taxonomy" id="1042163"/>
    <lineage>
        <taxon>Bacteria</taxon>
        <taxon>Bacillati</taxon>
        <taxon>Bacillota</taxon>
        <taxon>Bacilli</taxon>
        <taxon>Bacillales</taxon>
        <taxon>Paenibacillaceae</taxon>
        <taxon>Brevibacillus</taxon>
    </lineage>
</organism>
<dbReference type="KEGG" id="blr:BRLA_c026480"/>
<protein>
    <submittedName>
        <fullName evidence="1">Ornithine cyclodeaminase</fullName>
    </submittedName>
</protein>
<dbReference type="GO" id="GO:0005737">
    <property type="term" value="C:cytoplasm"/>
    <property type="evidence" value="ECO:0007669"/>
    <property type="project" value="TreeGrafter"/>
</dbReference>
<dbReference type="InterPro" id="IPR003462">
    <property type="entry name" value="ODC_Mu_crystall"/>
</dbReference>
<dbReference type="Pfam" id="PF02423">
    <property type="entry name" value="OCD_Mu_crystall"/>
    <property type="match status" value="1"/>
</dbReference>
<dbReference type="SUPFAM" id="SSF51735">
    <property type="entry name" value="NAD(P)-binding Rossmann-fold domains"/>
    <property type="match status" value="1"/>
</dbReference>
<dbReference type="Gene3D" id="3.40.50.720">
    <property type="entry name" value="NAD(P)-binding Rossmann-like Domain"/>
    <property type="match status" value="1"/>
</dbReference>
<evidence type="ECO:0000313" key="1">
    <source>
        <dbReference type="EMBL" id="AIG26967.1"/>
    </source>
</evidence>
<dbReference type="InterPro" id="IPR023401">
    <property type="entry name" value="ODC_N"/>
</dbReference>
<reference evidence="1 2" key="1">
    <citation type="journal article" date="2011" name="J. Bacteriol.">
        <title>Genome sequence of Brevibacillus laterosporus LMG 15441, a pathogen of invertebrates.</title>
        <authorList>
            <person name="Djukic M."/>
            <person name="Poehlein A."/>
            <person name="Thurmer A."/>
            <person name="Daniel R."/>
        </authorList>
    </citation>
    <scope>NUCLEOTIDE SEQUENCE [LARGE SCALE GENOMIC DNA]</scope>
    <source>
        <strain evidence="1 2">LMG 15441</strain>
    </source>
</reference>
<name>A0A075R355_BRELA</name>
<dbReference type="EMBL" id="CP007806">
    <property type="protein sequence ID" value="AIG26967.1"/>
    <property type="molecule type" value="Genomic_DNA"/>
</dbReference>
<dbReference type="RefSeq" id="WP_003336212.1">
    <property type="nucleotide sequence ID" value="NZ_CP007806.1"/>
</dbReference>
<dbReference type="Proteomes" id="UP000005850">
    <property type="component" value="Chromosome"/>
</dbReference>
<proteinExistence type="predicted"/>
<dbReference type="InterPro" id="IPR036291">
    <property type="entry name" value="NAD(P)-bd_dom_sf"/>
</dbReference>
<gene>
    <name evidence="1" type="ORF">BRLA_c026480</name>
</gene>
<dbReference type="Gene3D" id="3.30.1780.10">
    <property type="entry name" value="ornithine cyclodeaminase, domain 1"/>
    <property type="match status" value="1"/>
</dbReference>
<dbReference type="eggNOG" id="COG2423">
    <property type="taxonomic scope" value="Bacteria"/>
</dbReference>
<dbReference type="PANTHER" id="PTHR13812">
    <property type="entry name" value="KETIMINE REDUCTASE MU-CRYSTALLIN"/>
    <property type="match status" value="1"/>
</dbReference>
<sequence>MRYLHEKDLLSIGINWDETTSVIEQAVKCLQQDDFSQPIKPYLRYGQEQNRIIAMPAFVGGTINQAGIKWIASFPNNIHQGIPRAHSVTILNNATNGVPEAIVNTALLSVIRTASVSGMILKHYDDVRKQKDITVGIIGWGPIGQYHFKMVTSLLGDRIKNIYLYDLNPIDITSIDPSVKEKVIIAKDWKEAYQHSDIFMTCTVSKAPYIDAAPKAGSLLLNVSLRDFTTEIFPHVKGSIIVDNWEEVCREKTDIESMHLQCGLQKEDTKSIIDVVCHNAISSYREDQAIMFNPMGMAVFDISMGHYFVKKAEDLKVGQLLE</sequence>
<dbReference type="PANTHER" id="PTHR13812:SF19">
    <property type="entry name" value="KETIMINE REDUCTASE MU-CRYSTALLIN"/>
    <property type="match status" value="1"/>
</dbReference>
<evidence type="ECO:0000313" key="2">
    <source>
        <dbReference type="Proteomes" id="UP000005850"/>
    </source>
</evidence>
<dbReference type="STRING" id="1042163.BRLA_c026480"/>
<dbReference type="AlphaFoldDB" id="A0A075R355"/>